<keyword evidence="1" id="KW-0812">Transmembrane</keyword>
<keyword evidence="3" id="KW-1185">Reference proteome</keyword>
<proteinExistence type="predicted"/>
<dbReference type="EMBL" id="SJPM01000046">
    <property type="protein sequence ID" value="TWT86057.1"/>
    <property type="molecule type" value="Genomic_DNA"/>
</dbReference>
<evidence type="ECO:0000313" key="3">
    <source>
        <dbReference type="Proteomes" id="UP000316213"/>
    </source>
</evidence>
<sequence>MKVKKQRNDRSKMIVDINTQGIIVRKAIGHWVLFTCASLLISGIIHFCRNPFGSWEDNAIEGLKSFAPVLATLACLGPVFVYDFLRLSNRIFGPIPRIRRMIRTLADGGEVNLLKTRKDDSHAELISDINLLVQMIIDTRVVRVPEESQASPTPVKSSDVDESLARDVQTLLQLLRASQVSPQIVPSVSPQDPSTVHGSRY</sequence>
<gene>
    <name evidence="2" type="ORF">Pla100_62470</name>
</gene>
<evidence type="ECO:0000256" key="1">
    <source>
        <dbReference type="SAM" id="Phobius"/>
    </source>
</evidence>
<keyword evidence="1" id="KW-1133">Transmembrane helix</keyword>
<dbReference type="AlphaFoldDB" id="A0A5C5ZG74"/>
<dbReference type="OrthoDB" id="270597at2"/>
<comment type="caution">
    <text evidence="2">The sequence shown here is derived from an EMBL/GenBank/DDBJ whole genome shotgun (WGS) entry which is preliminary data.</text>
</comment>
<organism evidence="2 3">
    <name type="scientific">Neorhodopirellula pilleata</name>
    <dbReference type="NCBI Taxonomy" id="2714738"/>
    <lineage>
        <taxon>Bacteria</taxon>
        <taxon>Pseudomonadati</taxon>
        <taxon>Planctomycetota</taxon>
        <taxon>Planctomycetia</taxon>
        <taxon>Pirellulales</taxon>
        <taxon>Pirellulaceae</taxon>
        <taxon>Neorhodopirellula</taxon>
    </lineage>
</organism>
<keyword evidence="1" id="KW-0472">Membrane</keyword>
<feature type="transmembrane region" description="Helical" evidence="1">
    <location>
        <begin position="27"/>
        <end position="45"/>
    </location>
</feature>
<evidence type="ECO:0008006" key="4">
    <source>
        <dbReference type="Google" id="ProtNLM"/>
    </source>
</evidence>
<reference evidence="2 3" key="1">
    <citation type="submission" date="2019-02" db="EMBL/GenBank/DDBJ databases">
        <title>Deep-cultivation of Planctomycetes and their phenomic and genomic characterization uncovers novel biology.</title>
        <authorList>
            <person name="Wiegand S."/>
            <person name="Jogler M."/>
            <person name="Boedeker C."/>
            <person name="Pinto D."/>
            <person name="Vollmers J."/>
            <person name="Rivas-Marin E."/>
            <person name="Kohn T."/>
            <person name="Peeters S.H."/>
            <person name="Heuer A."/>
            <person name="Rast P."/>
            <person name="Oberbeckmann S."/>
            <person name="Bunk B."/>
            <person name="Jeske O."/>
            <person name="Meyerdierks A."/>
            <person name="Storesund J.E."/>
            <person name="Kallscheuer N."/>
            <person name="Luecker S."/>
            <person name="Lage O.M."/>
            <person name="Pohl T."/>
            <person name="Merkel B.J."/>
            <person name="Hornburger P."/>
            <person name="Mueller R.-W."/>
            <person name="Bruemmer F."/>
            <person name="Labrenz M."/>
            <person name="Spormann A.M."/>
            <person name="Op Den Camp H."/>
            <person name="Overmann J."/>
            <person name="Amann R."/>
            <person name="Jetten M.S.M."/>
            <person name="Mascher T."/>
            <person name="Medema M.H."/>
            <person name="Devos D.P."/>
            <person name="Kaster A.-K."/>
            <person name="Ovreas L."/>
            <person name="Rohde M."/>
            <person name="Galperin M.Y."/>
            <person name="Jogler C."/>
        </authorList>
    </citation>
    <scope>NUCLEOTIDE SEQUENCE [LARGE SCALE GENOMIC DNA]</scope>
    <source>
        <strain evidence="2 3">Pla100</strain>
    </source>
</reference>
<protein>
    <recommendedName>
        <fullName evidence="4">HAMP domain-containing protein</fullName>
    </recommendedName>
</protein>
<name>A0A5C5ZG74_9BACT</name>
<dbReference type="RefSeq" id="WP_146582964.1">
    <property type="nucleotide sequence ID" value="NZ_SJPM01000046.1"/>
</dbReference>
<feature type="transmembrane region" description="Helical" evidence="1">
    <location>
        <begin position="65"/>
        <end position="85"/>
    </location>
</feature>
<accession>A0A5C5ZG74</accession>
<evidence type="ECO:0000313" key="2">
    <source>
        <dbReference type="EMBL" id="TWT86057.1"/>
    </source>
</evidence>
<dbReference type="Proteomes" id="UP000316213">
    <property type="component" value="Unassembled WGS sequence"/>
</dbReference>